<name>A0A918Y732_9ACTN</name>
<reference evidence="16" key="1">
    <citation type="journal article" date="2014" name="Int. J. Syst. Evol. Microbiol.">
        <title>Complete genome sequence of Corynebacterium casei LMG S-19264T (=DSM 44701T), isolated from a smear-ripened cheese.</title>
        <authorList>
            <consortium name="US DOE Joint Genome Institute (JGI-PGF)"/>
            <person name="Walter F."/>
            <person name="Albersmeier A."/>
            <person name="Kalinowski J."/>
            <person name="Ruckert C."/>
        </authorList>
    </citation>
    <scope>NUCLEOTIDE SEQUENCE</scope>
    <source>
        <strain evidence="16">JCM 4654</strain>
    </source>
</reference>
<dbReference type="InterPro" id="IPR034733">
    <property type="entry name" value="AcCoA_carboxyl_beta"/>
</dbReference>
<evidence type="ECO:0000256" key="3">
    <source>
        <dbReference type="ARBA" id="ARBA00013058"/>
    </source>
</evidence>
<dbReference type="PROSITE" id="PS00188">
    <property type="entry name" value="BIOTIN"/>
    <property type="match status" value="1"/>
</dbReference>
<dbReference type="InterPro" id="IPR011054">
    <property type="entry name" value="Rudment_hybrid_motif"/>
</dbReference>
<evidence type="ECO:0000256" key="6">
    <source>
        <dbReference type="ARBA" id="ARBA00022840"/>
    </source>
</evidence>
<dbReference type="InterPro" id="IPR050856">
    <property type="entry name" value="Biotin_carboxylase_complex"/>
</dbReference>
<comment type="caution">
    <text evidence="16">The sequence shown here is derived from an EMBL/GenBank/DDBJ whole genome shotgun (WGS) entry which is preliminary data.</text>
</comment>
<evidence type="ECO:0000256" key="2">
    <source>
        <dbReference type="ARBA" id="ARBA00004956"/>
    </source>
</evidence>
<dbReference type="Pfam" id="PF01039">
    <property type="entry name" value="Carboxyl_trans"/>
    <property type="match status" value="1"/>
</dbReference>
<dbReference type="GO" id="GO:0003989">
    <property type="term" value="F:acetyl-CoA carboxylase activity"/>
    <property type="evidence" value="ECO:0007669"/>
    <property type="project" value="UniProtKB-EC"/>
</dbReference>
<dbReference type="Pfam" id="PF02786">
    <property type="entry name" value="CPSase_L_D2"/>
    <property type="match status" value="1"/>
</dbReference>
<evidence type="ECO:0000256" key="7">
    <source>
        <dbReference type="ARBA" id="ARBA00023267"/>
    </source>
</evidence>
<evidence type="ECO:0000259" key="14">
    <source>
        <dbReference type="PROSITE" id="PS50980"/>
    </source>
</evidence>
<feature type="domain" description="CoA carboxyltransferase N-terminal" evidence="14">
    <location>
        <begin position="584"/>
        <end position="853"/>
    </location>
</feature>
<dbReference type="InterPro" id="IPR029045">
    <property type="entry name" value="ClpP/crotonase-like_dom_sf"/>
</dbReference>
<dbReference type="Pfam" id="PF02785">
    <property type="entry name" value="Biotin_carb_C"/>
    <property type="match status" value="1"/>
</dbReference>
<dbReference type="SUPFAM" id="SSF51230">
    <property type="entry name" value="Single hybrid motif"/>
    <property type="match status" value="1"/>
</dbReference>
<feature type="domain" description="Lipoyl-binding" evidence="11">
    <location>
        <begin position="489"/>
        <end position="566"/>
    </location>
</feature>
<accession>A0A918Y732</accession>
<sequence length="1107" mass="116550">MTVGPRDGPIRKLLVANRGEVACRVLRAARALGIATVGVRSADDAACLHVRRCDEVQVLAGTGPAAYLDVAAVVKAAVDAGADALHPGYGFLSESPELARACRDAGVLLVGPAAETLELFGDKARARRLAADTGVPVLPGTHRPTTVGEMLSFWDREAAELGPGAAVVVKAVSGGGGRGVRVARDRAEVERAFTECTAEARQAFGNGDLYIERYLPRAHHVEVQLVGDRHGRVTHLWDRDCSIQRRHQKLIESAPSRVLSGAARARMLEAAVRLGATARVTGPATVEFLARPDGGFCFIETNPRLQVEHTVTEEVLGIDLVVLQLRLAGGASLADLGLEQDGVPAPRGHAVQVRVNAEEPRPGGEVVASTGTLTEFETPTGAGVRVEAAGYRGLTLNPRYDSLLAKVITHGPDAEAAVRLASHALAECRIEGVRTNLAFQRAVLAHPDFAAGACDTAWVERNTEALLRRAADFEPVPSPPPAEDLSGGGDRSALPGGHAVRAPLGGVLCAVDVVPGQAVARGDALFTVEAMKMQYPVRAPAAGVVVAVTVPPGETVSEGDALVVLRLTGDAAEDADGDGSRADPARIRPDLEALLEGRRRRLDEARPDAVARRHRRGQRTARENIAAVTDDGLLVEYGGFAVAAQRGRRELADLEAKSPADGIVTGLGRVNGDVFPEDRSTCAVLAYDYTVMAGTQGYHNHRKTDRLLEIAHRRRHPVILFAEGGGGRPNDTDVPVVAGLHLTTFVSMGRLSGTVPTIGIAAGRCFAGNAALLGTCDVVIATRDSTIGMGGPAMIEGGGLGSFTPEEVGPVAVHSRNGVVDVVVADEAEAAAVARRYLSYFQGGLPEFEAPDQRALRHVVPENRKHVYDVREVLTGLFDLGSVLELRAGFGTAAVTALARLDGRPVGVVANQPSAGGGALDAWAADKIARFLQLCDAYALPVVSLCDTPGFMVGPESEKQAAVRHFSRLFVLGANMTVPVVTVVLRKAYGLGAMAMAAGGFHNTAMTVSWPTGEFGGMGIEGAVRLGARDYLAAIGDPAERQREFDRLVALGYEQGGAVNAARHLEIDEVIDPAETRAVVAAALLARPAPARDHWVNSERRPCVDTW</sequence>
<feature type="domain" description="ATP-grasp" evidence="12">
    <location>
        <begin position="127"/>
        <end position="329"/>
    </location>
</feature>
<dbReference type="InterPro" id="IPR005482">
    <property type="entry name" value="Biotin_COase_C"/>
</dbReference>
<evidence type="ECO:0000259" key="15">
    <source>
        <dbReference type="PROSITE" id="PS50989"/>
    </source>
</evidence>
<dbReference type="PROSITE" id="PS50989">
    <property type="entry name" value="COA_CT_CTER"/>
    <property type="match status" value="1"/>
</dbReference>
<dbReference type="EC" id="6.4.1.2" evidence="3"/>
<dbReference type="SUPFAM" id="SSF56059">
    <property type="entry name" value="Glutathione synthetase ATP-binding domain-like"/>
    <property type="match status" value="1"/>
</dbReference>
<dbReference type="InterPro" id="IPR005481">
    <property type="entry name" value="BC-like_N"/>
</dbReference>
<dbReference type="EMBL" id="BMVF01000013">
    <property type="protein sequence ID" value="GHD93084.1"/>
    <property type="molecule type" value="Genomic_DNA"/>
</dbReference>
<dbReference type="Gene3D" id="3.90.226.10">
    <property type="entry name" value="2-enoyl-CoA Hydratase, Chain A, domain 1"/>
    <property type="match status" value="2"/>
</dbReference>
<comment type="cofactor">
    <cofactor evidence="1">
        <name>biotin</name>
        <dbReference type="ChEBI" id="CHEBI:57586"/>
    </cofactor>
</comment>
<evidence type="ECO:0000256" key="4">
    <source>
        <dbReference type="ARBA" id="ARBA00022598"/>
    </source>
</evidence>
<evidence type="ECO:0000256" key="9">
    <source>
        <dbReference type="PROSITE-ProRule" id="PRU00409"/>
    </source>
</evidence>
<dbReference type="Pfam" id="PF00364">
    <property type="entry name" value="Biotin_lipoyl"/>
    <property type="match status" value="1"/>
</dbReference>
<dbReference type="InterPro" id="IPR011762">
    <property type="entry name" value="COA_CT_N"/>
</dbReference>
<dbReference type="Gene3D" id="3.30.470.20">
    <property type="entry name" value="ATP-grasp fold, B domain"/>
    <property type="match status" value="1"/>
</dbReference>
<evidence type="ECO:0000259" key="11">
    <source>
        <dbReference type="PROSITE" id="PS50968"/>
    </source>
</evidence>
<dbReference type="SUPFAM" id="SSF51246">
    <property type="entry name" value="Rudiment single hybrid motif"/>
    <property type="match status" value="1"/>
</dbReference>
<comment type="pathway">
    <text evidence="2">Lipid metabolism; malonyl-CoA biosynthesis; malonyl-CoA from acetyl-CoA: step 1/1.</text>
</comment>
<dbReference type="InterPro" id="IPR000089">
    <property type="entry name" value="Biotin_lipoyl"/>
</dbReference>
<dbReference type="InterPro" id="IPR005479">
    <property type="entry name" value="CPAse_ATP-bd"/>
</dbReference>
<proteinExistence type="predicted"/>
<dbReference type="Proteomes" id="UP000608955">
    <property type="component" value="Unassembled WGS sequence"/>
</dbReference>
<dbReference type="InterPro" id="IPR011761">
    <property type="entry name" value="ATP-grasp"/>
</dbReference>
<evidence type="ECO:0000313" key="16">
    <source>
        <dbReference type="EMBL" id="GHD93084.1"/>
    </source>
</evidence>
<reference evidence="16" key="2">
    <citation type="submission" date="2020-09" db="EMBL/GenBank/DDBJ databases">
        <authorList>
            <person name="Sun Q."/>
            <person name="Ohkuma M."/>
        </authorList>
    </citation>
    <scope>NUCLEOTIDE SEQUENCE</scope>
    <source>
        <strain evidence="16">JCM 4654</strain>
    </source>
</reference>
<dbReference type="PROSITE" id="PS50979">
    <property type="entry name" value="BC"/>
    <property type="match status" value="1"/>
</dbReference>
<keyword evidence="8" id="KW-0511">Multifunctional enzyme</keyword>
<dbReference type="InterPro" id="IPR016185">
    <property type="entry name" value="PreATP-grasp_dom_sf"/>
</dbReference>
<dbReference type="GO" id="GO:0005524">
    <property type="term" value="F:ATP binding"/>
    <property type="evidence" value="ECO:0007669"/>
    <property type="project" value="UniProtKB-UniRule"/>
</dbReference>
<dbReference type="CDD" id="cd06850">
    <property type="entry name" value="biotinyl_domain"/>
    <property type="match status" value="1"/>
</dbReference>
<dbReference type="SUPFAM" id="SSF52440">
    <property type="entry name" value="PreATP-grasp domain"/>
    <property type="match status" value="1"/>
</dbReference>
<dbReference type="Gene3D" id="2.40.50.100">
    <property type="match status" value="1"/>
</dbReference>
<evidence type="ECO:0000259" key="13">
    <source>
        <dbReference type="PROSITE" id="PS50979"/>
    </source>
</evidence>
<evidence type="ECO:0000256" key="8">
    <source>
        <dbReference type="ARBA" id="ARBA00023268"/>
    </source>
</evidence>
<organism evidence="16 17">
    <name type="scientific">Streptomyces naganishii JCM 4654</name>
    <dbReference type="NCBI Taxonomy" id="1306179"/>
    <lineage>
        <taxon>Bacteria</taxon>
        <taxon>Bacillati</taxon>
        <taxon>Actinomycetota</taxon>
        <taxon>Actinomycetes</taxon>
        <taxon>Kitasatosporales</taxon>
        <taxon>Streptomycetaceae</taxon>
        <taxon>Streptomyces</taxon>
    </lineage>
</organism>
<protein>
    <recommendedName>
        <fullName evidence="3">acetyl-CoA carboxylase</fullName>
        <ecNumber evidence="3">6.4.1.2</ecNumber>
    </recommendedName>
</protein>
<dbReference type="InterPro" id="IPR001882">
    <property type="entry name" value="Biotin_BS"/>
</dbReference>
<feature type="region of interest" description="Disordered" evidence="10">
    <location>
        <begin position="470"/>
        <end position="493"/>
    </location>
</feature>
<evidence type="ECO:0000256" key="1">
    <source>
        <dbReference type="ARBA" id="ARBA00001953"/>
    </source>
</evidence>
<keyword evidence="5 9" id="KW-0547">Nucleotide-binding</keyword>
<dbReference type="PROSITE" id="PS50980">
    <property type="entry name" value="COA_CT_NTER"/>
    <property type="match status" value="1"/>
</dbReference>
<dbReference type="SMART" id="SM00878">
    <property type="entry name" value="Biotin_carb_C"/>
    <property type="match status" value="1"/>
</dbReference>
<dbReference type="AlphaFoldDB" id="A0A918Y732"/>
<dbReference type="PROSITE" id="PS50975">
    <property type="entry name" value="ATP_GRASP"/>
    <property type="match status" value="1"/>
</dbReference>
<dbReference type="PANTHER" id="PTHR18866">
    <property type="entry name" value="CARBOXYLASE:PYRUVATE/ACETYL-COA/PROPIONYL-COA CARBOXYLASE"/>
    <property type="match status" value="1"/>
</dbReference>
<dbReference type="InterPro" id="IPR011053">
    <property type="entry name" value="Single_hybrid_motif"/>
</dbReference>
<dbReference type="GO" id="GO:0046872">
    <property type="term" value="F:metal ion binding"/>
    <property type="evidence" value="ECO:0007669"/>
    <property type="project" value="InterPro"/>
</dbReference>
<dbReference type="InterPro" id="IPR011764">
    <property type="entry name" value="Biotin_carboxylation_dom"/>
</dbReference>
<dbReference type="PROSITE" id="PS50968">
    <property type="entry name" value="BIOTINYL_LIPOYL"/>
    <property type="match status" value="1"/>
</dbReference>
<keyword evidence="16" id="KW-0670">Pyruvate</keyword>
<dbReference type="InterPro" id="IPR011763">
    <property type="entry name" value="COA_CT_C"/>
</dbReference>
<evidence type="ECO:0000259" key="12">
    <source>
        <dbReference type="PROSITE" id="PS50975"/>
    </source>
</evidence>
<keyword evidence="7" id="KW-0092">Biotin</keyword>
<keyword evidence="4" id="KW-0436">Ligase</keyword>
<evidence type="ECO:0000256" key="10">
    <source>
        <dbReference type="SAM" id="MobiDB-lite"/>
    </source>
</evidence>
<dbReference type="Pfam" id="PF00289">
    <property type="entry name" value="Biotin_carb_N"/>
    <property type="match status" value="1"/>
</dbReference>
<feature type="domain" description="CoA carboxyltransferase C-terminal" evidence="15">
    <location>
        <begin position="847"/>
        <end position="1086"/>
    </location>
</feature>
<evidence type="ECO:0000313" key="17">
    <source>
        <dbReference type="Proteomes" id="UP000608955"/>
    </source>
</evidence>
<gene>
    <name evidence="16" type="ORF">GCM10010508_48490</name>
</gene>
<keyword evidence="17" id="KW-1185">Reference proteome</keyword>
<keyword evidence="6 9" id="KW-0067">ATP-binding</keyword>
<dbReference type="PANTHER" id="PTHR18866:SF126">
    <property type="entry name" value="BIOTIN CARBOXYLASE"/>
    <property type="match status" value="1"/>
</dbReference>
<dbReference type="RefSeq" id="WP_190179943.1">
    <property type="nucleotide sequence ID" value="NZ_BMVF01000013.1"/>
</dbReference>
<feature type="domain" description="Biotin carboxylation" evidence="13">
    <location>
        <begin position="9"/>
        <end position="464"/>
    </location>
</feature>
<dbReference type="SUPFAM" id="SSF52096">
    <property type="entry name" value="ClpP/crotonase"/>
    <property type="match status" value="2"/>
</dbReference>
<evidence type="ECO:0000256" key="5">
    <source>
        <dbReference type="ARBA" id="ARBA00022741"/>
    </source>
</evidence>